<dbReference type="AlphaFoldDB" id="A0A8H5AJE5"/>
<evidence type="ECO:0000256" key="7">
    <source>
        <dbReference type="RuleBase" id="RU003346"/>
    </source>
</evidence>
<feature type="transmembrane region" description="Helical" evidence="9">
    <location>
        <begin position="484"/>
        <end position="503"/>
    </location>
</feature>
<evidence type="ECO:0000256" key="3">
    <source>
        <dbReference type="ARBA" id="ARBA00022448"/>
    </source>
</evidence>
<protein>
    <recommendedName>
        <fullName evidence="10">Major facilitator superfamily (MFS) profile domain-containing protein</fullName>
    </recommendedName>
</protein>
<dbReference type="Pfam" id="PF00083">
    <property type="entry name" value="Sugar_tr"/>
    <property type="match status" value="1"/>
</dbReference>
<evidence type="ECO:0000256" key="8">
    <source>
        <dbReference type="SAM" id="MobiDB-lite"/>
    </source>
</evidence>
<evidence type="ECO:0000256" key="9">
    <source>
        <dbReference type="SAM" id="Phobius"/>
    </source>
</evidence>
<dbReference type="InterPro" id="IPR005828">
    <property type="entry name" value="MFS_sugar_transport-like"/>
</dbReference>
<evidence type="ECO:0000256" key="6">
    <source>
        <dbReference type="ARBA" id="ARBA00023136"/>
    </source>
</evidence>
<evidence type="ECO:0000259" key="10">
    <source>
        <dbReference type="PROSITE" id="PS50850"/>
    </source>
</evidence>
<feature type="transmembrane region" description="Helical" evidence="9">
    <location>
        <begin position="415"/>
        <end position="436"/>
    </location>
</feature>
<dbReference type="GO" id="GO:0005351">
    <property type="term" value="F:carbohydrate:proton symporter activity"/>
    <property type="evidence" value="ECO:0007669"/>
    <property type="project" value="TreeGrafter"/>
</dbReference>
<dbReference type="GO" id="GO:0016020">
    <property type="term" value="C:membrane"/>
    <property type="evidence" value="ECO:0007669"/>
    <property type="project" value="UniProtKB-SubCell"/>
</dbReference>
<dbReference type="EMBL" id="JAAFOW010000607">
    <property type="protein sequence ID" value="KAF5265231.1"/>
    <property type="molecule type" value="Genomic_DNA"/>
</dbReference>
<dbReference type="InterPro" id="IPR036259">
    <property type="entry name" value="MFS_trans_sf"/>
</dbReference>
<evidence type="ECO:0000256" key="4">
    <source>
        <dbReference type="ARBA" id="ARBA00022692"/>
    </source>
</evidence>
<dbReference type="FunFam" id="1.20.1250.20:FF:000134">
    <property type="entry name" value="MFS sugar transporter protein"/>
    <property type="match status" value="1"/>
</dbReference>
<evidence type="ECO:0000256" key="1">
    <source>
        <dbReference type="ARBA" id="ARBA00004141"/>
    </source>
</evidence>
<dbReference type="InterPro" id="IPR020846">
    <property type="entry name" value="MFS_dom"/>
</dbReference>
<evidence type="ECO:0000313" key="12">
    <source>
        <dbReference type="Proteomes" id="UP000558688"/>
    </source>
</evidence>
<keyword evidence="3 7" id="KW-0813">Transport</keyword>
<reference evidence="11" key="1">
    <citation type="submission" date="2020-02" db="EMBL/GenBank/DDBJ databases">
        <title>Identification and distribution of gene clusters putatively required for synthesis of sphingolipid metabolism inhibitors in phylogenetically diverse species of the filamentous fungus Fusarium.</title>
        <authorList>
            <person name="Kim H.-S."/>
            <person name="Busman M."/>
            <person name="Brown D.W."/>
            <person name="Divon H."/>
            <person name="Uhlig S."/>
            <person name="Proctor R.H."/>
        </authorList>
    </citation>
    <scope>NUCLEOTIDE SEQUENCE [LARGE SCALE GENOMIC DNA]</scope>
    <source>
        <strain evidence="11">NRRL 39464</strain>
    </source>
</reference>
<keyword evidence="5 9" id="KW-1133">Transmembrane helix</keyword>
<feature type="domain" description="Major facilitator superfamily (MFS) profile" evidence="10">
    <location>
        <begin position="69"/>
        <end position="507"/>
    </location>
</feature>
<proteinExistence type="inferred from homology"/>
<comment type="similarity">
    <text evidence="2 7">Belongs to the major facilitator superfamily. Sugar transporter (TC 2.A.1.1) family.</text>
</comment>
<feature type="transmembrane region" description="Helical" evidence="9">
    <location>
        <begin position="362"/>
        <end position="379"/>
    </location>
</feature>
<feature type="transmembrane region" description="Helical" evidence="9">
    <location>
        <begin position="110"/>
        <end position="131"/>
    </location>
</feature>
<keyword evidence="6 9" id="KW-0472">Membrane</keyword>
<feature type="transmembrane region" description="Helical" evidence="9">
    <location>
        <begin position="229"/>
        <end position="250"/>
    </location>
</feature>
<dbReference type="PANTHER" id="PTHR48022">
    <property type="entry name" value="PLASTIDIC GLUCOSE TRANSPORTER 4"/>
    <property type="match status" value="1"/>
</dbReference>
<comment type="subcellular location">
    <subcellularLocation>
        <location evidence="1">Membrane</location>
        <topology evidence="1">Multi-pass membrane protein</topology>
    </subcellularLocation>
</comment>
<dbReference type="InterPro" id="IPR003663">
    <property type="entry name" value="Sugar/inositol_transpt"/>
</dbReference>
<dbReference type="PRINTS" id="PR00171">
    <property type="entry name" value="SUGRTRNSPORT"/>
</dbReference>
<dbReference type="SUPFAM" id="SSF103473">
    <property type="entry name" value="MFS general substrate transporter"/>
    <property type="match status" value="1"/>
</dbReference>
<feature type="transmembrane region" description="Helical" evidence="9">
    <location>
        <begin position="138"/>
        <end position="157"/>
    </location>
</feature>
<feature type="transmembrane region" description="Helical" evidence="9">
    <location>
        <begin position="204"/>
        <end position="223"/>
    </location>
</feature>
<feature type="transmembrane region" description="Helical" evidence="9">
    <location>
        <begin position="66"/>
        <end position="90"/>
    </location>
</feature>
<sequence>MTSSATQFAKTTSVAEGNGRVSHDTQPNDVEKPRAKVVETNAASVALVAAMAERPPDVWSWSMMRLYGIMAVGYLVSTINGFDGSLMGAINAMKPYHETFGLDGAGSSTGIVFIIYNIGQLVTLPLTPFLSDGYGRRVSIFVGCAVILIGTAVQATANKLGQFIVGRMLLGFGAAVAQATGPVYAVELAHPAYRGMMAGMYNNFWWLGNIVAGWCTYGTNLHYDNSWAWRIPTIVQAAMPAIVMILVFFFPESPRWLASKDRNEEALEVLAKYHGAGDCQAPIVQLQYREILEDRAENPSDDRWWDFRELFRDRQARYRTAMVISMSFFGQWSGNNVVSYFMPAMVLNAGITNTNTQLLLNAINPILSMIAAVAGTTVLDRLGRRTMMMGSLTGSLFFYCLLTAFTAEAQKNDNLAYGVIVSIYLYGICFAAGMTPCQTLYPSECLENRTRAKGSSVKFLFINIAMIVNTFGISVGIREIQWKLYLVYIVWIAIEIVCIFFFFPETAGKTLEELSHIFQAKNPRKESLKKTKVQVDDVGHVVEIDKPASA</sequence>
<dbReference type="InterPro" id="IPR050360">
    <property type="entry name" value="MFS_Sugar_Transporters"/>
</dbReference>
<evidence type="ECO:0000256" key="2">
    <source>
        <dbReference type="ARBA" id="ARBA00010992"/>
    </source>
</evidence>
<evidence type="ECO:0000256" key="5">
    <source>
        <dbReference type="ARBA" id="ARBA00022989"/>
    </source>
</evidence>
<feature type="region of interest" description="Disordered" evidence="8">
    <location>
        <begin position="1"/>
        <end position="33"/>
    </location>
</feature>
<keyword evidence="4 9" id="KW-0812">Transmembrane</keyword>
<dbReference type="Gene3D" id="1.20.1250.20">
    <property type="entry name" value="MFS general substrate transporter like domains"/>
    <property type="match status" value="1"/>
</dbReference>
<dbReference type="PANTHER" id="PTHR48022:SF70">
    <property type="entry name" value="MONOSACCHARIDE TRANSPORTER, PUTATIVE (AFU_ORTHOLOGUE AFUA_5G14540)-RELATED"/>
    <property type="match status" value="1"/>
</dbReference>
<dbReference type="NCBIfam" id="TIGR00879">
    <property type="entry name" value="SP"/>
    <property type="match status" value="1"/>
</dbReference>
<feature type="transmembrane region" description="Helical" evidence="9">
    <location>
        <begin position="321"/>
        <end position="342"/>
    </location>
</feature>
<gene>
    <name evidence="11" type="ORF">FOXYS1_3962</name>
</gene>
<dbReference type="PROSITE" id="PS50850">
    <property type="entry name" value="MFS"/>
    <property type="match status" value="1"/>
</dbReference>
<accession>A0A8H5AJE5</accession>
<organism evidence="11 12">
    <name type="scientific">Fusarium oxysporum</name>
    <name type="common">Fusarium vascular wilt</name>
    <dbReference type="NCBI Taxonomy" id="5507"/>
    <lineage>
        <taxon>Eukaryota</taxon>
        <taxon>Fungi</taxon>
        <taxon>Dikarya</taxon>
        <taxon>Ascomycota</taxon>
        <taxon>Pezizomycotina</taxon>
        <taxon>Sordariomycetes</taxon>
        <taxon>Hypocreomycetidae</taxon>
        <taxon>Hypocreales</taxon>
        <taxon>Nectriaceae</taxon>
        <taxon>Fusarium</taxon>
        <taxon>Fusarium oxysporum species complex</taxon>
    </lineage>
</organism>
<name>A0A8H5AJE5_FUSOX</name>
<feature type="transmembrane region" description="Helical" evidence="9">
    <location>
        <begin position="457"/>
        <end position="478"/>
    </location>
</feature>
<comment type="caution">
    <text evidence="11">The sequence shown here is derived from an EMBL/GenBank/DDBJ whole genome shotgun (WGS) entry which is preliminary data.</text>
</comment>
<feature type="transmembrane region" description="Helical" evidence="9">
    <location>
        <begin position="163"/>
        <end position="184"/>
    </location>
</feature>
<feature type="compositionally biased region" description="Polar residues" evidence="8">
    <location>
        <begin position="1"/>
        <end position="15"/>
    </location>
</feature>
<dbReference type="Proteomes" id="UP000558688">
    <property type="component" value="Unassembled WGS sequence"/>
</dbReference>
<evidence type="ECO:0000313" key="11">
    <source>
        <dbReference type="EMBL" id="KAF5265231.1"/>
    </source>
</evidence>